<dbReference type="SMART" id="SM00530">
    <property type="entry name" value="HTH_XRE"/>
    <property type="match status" value="1"/>
</dbReference>
<name>A0ABW6KX90_9ACTN</name>
<dbReference type="InterPro" id="IPR010982">
    <property type="entry name" value="Lambda_DNA-bd_dom_sf"/>
</dbReference>
<dbReference type="CDD" id="cd00093">
    <property type="entry name" value="HTH_XRE"/>
    <property type="match status" value="1"/>
</dbReference>
<evidence type="ECO:0000259" key="3">
    <source>
        <dbReference type="PROSITE" id="PS50943"/>
    </source>
</evidence>
<keyword evidence="2" id="KW-0812">Transmembrane</keyword>
<accession>A0ABW6KX90</accession>
<comment type="caution">
    <text evidence="4">The sequence shown here is derived from an EMBL/GenBank/DDBJ whole genome shotgun (WGS) entry which is preliminary data.</text>
</comment>
<dbReference type="InterPro" id="IPR021224">
    <property type="entry name" value="DUF2690"/>
</dbReference>
<keyword evidence="2" id="KW-1133">Transmembrane helix</keyword>
<keyword evidence="2" id="KW-0472">Membrane</keyword>
<dbReference type="EMBL" id="JBIAFJ010000023">
    <property type="protein sequence ID" value="MFE9172509.1"/>
    <property type="molecule type" value="Genomic_DNA"/>
</dbReference>
<feature type="domain" description="HTH cro/C1-type" evidence="3">
    <location>
        <begin position="29"/>
        <end position="75"/>
    </location>
</feature>
<evidence type="ECO:0000313" key="5">
    <source>
        <dbReference type="Proteomes" id="UP001601197"/>
    </source>
</evidence>
<dbReference type="Proteomes" id="UP001601197">
    <property type="component" value="Unassembled WGS sequence"/>
</dbReference>
<keyword evidence="5" id="KW-1185">Reference proteome</keyword>
<proteinExistence type="predicted"/>
<dbReference type="Gene3D" id="1.10.260.40">
    <property type="entry name" value="lambda repressor-like DNA-binding domains"/>
    <property type="match status" value="1"/>
</dbReference>
<dbReference type="Pfam" id="PF13560">
    <property type="entry name" value="HTH_31"/>
    <property type="match status" value="1"/>
</dbReference>
<dbReference type="Pfam" id="PF10901">
    <property type="entry name" value="DUF2690"/>
    <property type="match status" value="1"/>
</dbReference>
<feature type="compositionally biased region" description="Pro residues" evidence="1">
    <location>
        <begin position="1"/>
        <end position="20"/>
    </location>
</feature>
<dbReference type="SUPFAM" id="SSF47413">
    <property type="entry name" value="lambda repressor-like DNA-binding domains"/>
    <property type="match status" value="1"/>
</dbReference>
<dbReference type="RefSeq" id="WP_388350107.1">
    <property type="nucleotide sequence ID" value="NZ_JBIAFJ010000023.1"/>
</dbReference>
<evidence type="ECO:0000256" key="2">
    <source>
        <dbReference type="SAM" id="Phobius"/>
    </source>
</evidence>
<feature type="region of interest" description="Disordered" evidence="1">
    <location>
        <begin position="1"/>
        <end position="23"/>
    </location>
</feature>
<feature type="transmembrane region" description="Helical" evidence="2">
    <location>
        <begin position="125"/>
        <end position="148"/>
    </location>
</feature>
<sequence>MTPPTPPEPPTGAKPPPPSPEQARLTAALRELRQRTGLSLVDLAQRTTCSKSSWQRYLNGKALPPRQAVEDLCRLAREPAGRCLALWEIAEAEWSGRAAKTPADTPSPSPKEMPEETGRAGKKGVALAVLASVCAVLVGSVAVALFLLPRQDAPSRSSLSASPPTAGPHCRAAACEGKDPMQSGCAVGLDTLASYRTTTGAWMELRYHEGCGAGWARMWRTRIGDRLDMTAGGPTRSAEVRDDIDADSYVYTPMTAAHPGAVLHACLRPAKGGRTECFTGRVQRPHPYPTATG</sequence>
<reference evidence="4 5" key="1">
    <citation type="submission" date="2024-10" db="EMBL/GenBank/DDBJ databases">
        <title>The Natural Products Discovery Center: Release of the First 8490 Sequenced Strains for Exploring Actinobacteria Biosynthetic Diversity.</title>
        <authorList>
            <person name="Kalkreuter E."/>
            <person name="Kautsar S.A."/>
            <person name="Yang D."/>
            <person name="Bader C.D."/>
            <person name="Teijaro C.N."/>
            <person name="Fluegel L."/>
            <person name="Davis C.M."/>
            <person name="Simpson J.R."/>
            <person name="Lauterbach L."/>
            <person name="Steele A.D."/>
            <person name="Gui C."/>
            <person name="Meng S."/>
            <person name="Li G."/>
            <person name="Viehrig K."/>
            <person name="Ye F."/>
            <person name="Su P."/>
            <person name="Kiefer A.F."/>
            <person name="Nichols A."/>
            <person name="Cepeda A.J."/>
            <person name="Yan W."/>
            <person name="Fan B."/>
            <person name="Jiang Y."/>
            <person name="Adhikari A."/>
            <person name="Zheng C.-J."/>
            <person name="Schuster L."/>
            <person name="Cowan T.M."/>
            <person name="Smanski M.J."/>
            <person name="Chevrette M.G."/>
            <person name="De Carvalho L.P.S."/>
            <person name="Shen B."/>
        </authorList>
    </citation>
    <scope>NUCLEOTIDE SEQUENCE [LARGE SCALE GENOMIC DNA]</scope>
    <source>
        <strain evidence="4 5">NPDC007147</strain>
    </source>
</reference>
<gene>
    <name evidence="4" type="ORF">ACFYNZ_24030</name>
</gene>
<organism evidence="4 5">
    <name type="scientific">Streptomyces kebangsaanensis</name>
    <dbReference type="NCBI Taxonomy" id="864058"/>
    <lineage>
        <taxon>Bacteria</taxon>
        <taxon>Bacillati</taxon>
        <taxon>Actinomycetota</taxon>
        <taxon>Actinomycetes</taxon>
        <taxon>Kitasatosporales</taxon>
        <taxon>Streptomycetaceae</taxon>
        <taxon>Streptomyces</taxon>
    </lineage>
</organism>
<evidence type="ECO:0000256" key="1">
    <source>
        <dbReference type="SAM" id="MobiDB-lite"/>
    </source>
</evidence>
<protein>
    <submittedName>
        <fullName evidence="4">Helix-turn-helix domain-containing protein</fullName>
    </submittedName>
</protein>
<dbReference type="PROSITE" id="PS50943">
    <property type="entry name" value="HTH_CROC1"/>
    <property type="match status" value="1"/>
</dbReference>
<dbReference type="InterPro" id="IPR001387">
    <property type="entry name" value="Cro/C1-type_HTH"/>
</dbReference>
<evidence type="ECO:0000313" key="4">
    <source>
        <dbReference type="EMBL" id="MFE9172509.1"/>
    </source>
</evidence>
<feature type="region of interest" description="Disordered" evidence="1">
    <location>
        <begin position="96"/>
        <end position="118"/>
    </location>
</feature>